<dbReference type="AlphaFoldDB" id="A0A0X3BRJ5"/>
<protein>
    <recommendedName>
        <fullName evidence="1">TfuA-like core domain-containing protein</fullName>
    </recommendedName>
</protein>
<name>A0A0X3BRJ5_9EURY</name>
<organism evidence="2 3">
    <name type="scientific">Methanoculleus bourgensis</name>
    <dbReference type="NCBI Taxonomy" id="83986"/>
    <lineage>
        <taxon>Archaea</taxon>
        <taxon>Methanobacteriati</taxon>
        <taxon>Methanobacteriota</taxon>
        <taxon>Stenosarchaea group</taxon>
        <taxon>Methanomicrobia</taxon>
        <taxon>Methanomicrobiales</taxon>
        <taxon>Methanomicrobiaceae</taxon>
        <taxon>Methanoculleus</taxon>
    </lineage>
</organism>
<evidence type="ECO:0000259" key="1">
    <source>
        <dbReference type="Pfam" id="PF07812"/>
    </source>
</evidence>
<sequence length="229" mass="24072">MTHGIVVFLGPSCDQRTAREILDAEYRPPAKRGDITAAVNAGATIIGLIDGVFFQESAVAHREILAALRAGVRVVGASSMGALRAAELDSLGMEGVGEIYRAYREGRLVADDEVALVFDPETFVPLSEPLVNIRATLQQALEYGVIDAAAAGALLDAARGLYFPERTYDAVVEAAAGTVDPGVLARFAAFSGEHAVDQKRKDAVLALERIRDLAGCVEPVGSTIPPGAL</sequence>
<dbReference type="InterPro" id="IPR012924">
    <property type="entry name" value="TfuA_core"/>
</dbReference>
<evidence type="ECO:0000313" key="3">
    <source>
        <dbReference type="Proteomes" id="UP000069850"/>
    </source>
</evidence>
<dbReference type="Pfam" id="PF07812">
    <property type="entry name" value="TfuA"/>
    <property type="match status" value="1"/>
</dbReference>
<dbReference type="Proteomes" id="UP000069850">
    <property type="component" value="Chromosome 1"/>
</dbReference>
<dbReference type="NCBIfam" id="NF033432">
    <property type="entry name" value="ThioGly_TfuA_rel"/>
    <property type="match status" value="1"/>
</dbReference>
<reference evidence="2 3" key="1">
    <citation type="submission" date="2016-01" db="EMBL/GenBank/DDBJ databases">
        <authorList>
            <person name="Manzoor S."/>
        </authorList>
    </citation>
    <scope>NUCLEOTIDE SEQUENCE [LARGE SCALE GENOMIC DNA]</scope>
    <source>
        <strain evidence="2">Methanoculleus sp MAB1</strain>
    </source>
</reference>
<dbReference type="KEGG" id="mema:MMAB1_2862"/>
<dbReference type="GeneID" id="27138393"/>
<accession>A0A0X3BRJ5</accession>
<evidence type="ECO:0000313" key="2">
    <source>
        <dbReference type="EMBL" id="CVK34075.1"/>
    </source>
</evidence>
<dbReference type="EMBL" id="LT158599">
    <property type="protein sequence ID" value="CVK34075.1"/>
    <property type="molecule type" value="Genomic_DNA"/>
</dbReference>
<gene>
    <name evidence="2" type="ORF">MMAB1_2862</name>
</gene>
<dbReference type="RefSeq" id="WP_062265293.1">
    <property type="nucleotide sequence ID" value="NZ_LT158599.1"/>
</dbReference>
<proteinExistence type="predicted"/>
<dbReference type="OrthoDB" id="61834at2157"/>
<feature type="domain" description="TfuA-like core" evidence="1">
    <location>
        <begin position="50"/>
        <end position="167"/>
    </location>
</feature>